<comment type="caution">
    <text evidence="5">The sequence shown here is derived from an EMBL/GenBank/DDBJ whole genome shotgun (WGS) entry which is preliminary data.</text>
</comment>
<dbReference type="Pfam" id="PF10079">
    <property type="entry name" value="Rossmann-like_BshC"/>
    <property type="match status" value="1"/>
</dbReference>
<dbReference type="InterPro" id="IPR055398">
    <property type="entry name" value="Rossmann-like_BshC"/>
</dbReference>
<keyword evidence="6" id="KW-1185">Reference proteome</keyword>
<dbReference type="GO" id="GO:0016874">
    <property type="term" value="F:ligase activity"/>
    <property type="evidence" value="ECO:0007669"/>
    <property type="project" value="UniProtKB-UniRule"/>
</dbReference>
<name>A0A197ZWV9_9BACL</name>
<evidence type="ECO:0000313" key="6">
    <source>
        <dbReference type="Proteomes" id="UP000078454"/>
    </source>
</evidence>
<dbReference type="AlphaFoldDB" id="A0A197ZWV9"/>
<dbReference type="InterPro" id="IPR055399">
    <property type="entry name" value="CC_BshC"/>
</dbReference>
<dbReference type="STRING" id="1850517.A8708_24680"/>
<evidence type="ECO:0000256" key="1">
    <source>
        <dbReference type="ARBA" id="ARBA00022598"/>
    </source>
</evidence>
<dbReference type="RefSeq" id="WP_068670715.1">
    <property type="nucleotide sequence ID" value="NZ_LYPB01000092.1"/>
</dbReference>
<dbReference type="EMBL" id="LYPB01000092">
    <property type="protein sequence ID" value="OAS13649.1"/>
    <property type="molecule type" value="Genomic_DNA"/>
</dbReference>
<sequence>MQMETFHWKKNQTLAEDYITDKGNAKSLFPYHFGNVEDWQGRVQWLDGANAAPHVDRKRLVGALEAYNRRVGNTEEALKHIAALGDEGTLAIVGGQQAGLFGGQLMILYKAITIIQLAREWRTKLQRAVVPIFWIAGEDHDFDEVNHVHVLSNTGQIEKLKVDHPSGIRTSVSRLPLSSEAWEEALHKLDQSLMDTEFKASLLEKMRSTVGDGATLSDAFARWMAMLFGEYGLVLIDADEPSVRALESSMFENLIEQNESYAASLMRSQAEVSQAGYGIQAEIHEDAANLFVFADGARLLLHREDEHFADKKNTVRYTKADLLDKAISTPDQLSNNVMSRPLMQEYLFPVLATVLGPGEIAYWALTKQAFEHFHMRMPIVVPRLEFTLIEGTVKKQMNKYELTLTDVLERFDERKQAWLDAQDTLQLNERFQAVKESFLSTYAPLVESLGGINPGVKKLGDTNLAKIVEQIDYLHHKASEASHTQFDAAIRQLDRVRLTIFPLAKPQERVYNGCAYLNRYGNVWLQHLLETPIPVDGTHRIYYL</sequence>
<dbReference type="HAMAP" id="MF_01867">
    <property type="entry name" value="BshC"/>
    <property type="match status" value="1"/>
</dbReference>
<keyword evidence="1 2" id="KW-0436">Ligase</keyword>
<dbReference type="EC" id="6.-.-.-" evidence="2"/>
<dbReference type="PIRSF" id="PIRSF012535">
    <property type="entry name" value="UCP012535"/>
    <property type="match status" value="1"/>
</dbReference>
<feature type="domain" description="Bacillithiol biosynthesis BshC C-terminal coiled-coil" evidence="4">
    <location>
        <begin position="386"/>
        <end position="544"/>
    </location>
</feature>
<comment type="similarity">
    <text evidence="2">Belongs to the BshC family.</text>
</comment>
<feature type="domain" description="Bacillithiol biosynthesis BshC N-terminal Rossmann-like" evidence="3">
    <location>
        <begin position="1"/>
        <end position="384"/>
    </location>
</feature>
<dbReference type="NCBIfam" id="TIGR03998">
    <property type="entry name" value="thiol_BshC"/>
    <property type="match status" value="1"/>
</dbReference>
<evidence type="ECO:0000259" key="4">
    <source>
        <dbReference type="Pfam" id="PF24850"/>
    </source>
</evidence>
<organism evidence="5 6">
    <name type="scientific">Paenibacillus oryzisoli</name>
    <dbReference type="NCBI Taxonomy" id="1850517"/>
    <lineage>
        <taxon>Bacteria</taxon>
        <taxon>Bacillati</taxon>
        <taxon>Bacillota</taxon>
        <taxon>Bacilli</taxon>
        <taxon>Bacillales</taxon>
        <taxon>Paenibacillaceae</taxon>
        <taxon>Paenibacillus</taxon>
    </lineage>
</organism>
<protein>
    <recommendedName>
        <fullName evidence="2">Putative cysteine ligase BshC</fullName>
        <ecNumber evidence="2">6.-.-.-</ecNumber>
    </recommendedName>
</protein>
<evidence type="ECO:0000259" key="3">
    <source>
        <dbReference type="Pfam" id="PF10079"/>
    </source>
</evidence>
<comment type="function">
    <text evidence="2">Involved in bacillithiol (BSH) biosynthesis. May catalyze the last step of the pathway, the addition of cysteine to glucosamine malate (GlcN-Mal) to generate BSH.</text>
</comment>
<proteinExistence type="inferred from homology"/>
<evidence type="ECO:0000256" key="2">
    <source>
        <dbReference type="HAMAP-Rule" id="MF_01867"/>
    </source>
</evidence>
<accession>A0A197ZWV9</accession>
<gene>
    <name evidence="2" type="primary">bshC</name>
    <name evidence="5" type="ORF">A8708_24680</name>
</gene>
<dbReference type="Pfam" id="PF24850">
    <property type="entry name" value="CC_BshC"/>
    <property type="match status" value="1"/>
</dbReference>
<dbReference type="InterPro" id="IPR011199">
    <property type="entry name" value="Bacillithiol_biosynth_BshC"/>
</dbReference>
<dbReference type="Proteomes" id="UP000078454">
    <property type="component" value="Unassembled WGS sequence"/>
</dbReference>
<dbReference type="OrthoDB" id="9765151at2"/>
<evidence type="ECO:0000313" key="5">
    <source>
        <dbReference type="EMBL" id="OAS13649.1"/>
    </source>
</evidence>
<reference evidence="5 6" key="1">
    <citation type="submission" date="2016-05" db="EMBL/GenBank/DDBJ databases">
        <title>Paenibacillus sp. 1ZS3-15 nov., isolated from the rhizosphere soil.</title>
        <authorList>
            <person name="Zhang X.X."/>
            <person name="Zhang J."/>
        </authorList>
    </citation>
    <scope>NUCLEOTIDE SEQUENCE [LARGE SCALE GENOMIC DNA]</scope>
    <source>
        <strain evidence="5 6">1ZS3-15</strain>
    </source>
</reference>